<name>A0AAD4SW12_9MAGN</name>
<reference evidence="1" key="1">
    <citation type="submission" date="2022-04" db="EMBL/GenBank/DDBJ databases">
        <title>A functionally conserved STORR gene fusion in Papaver species that diverged 16.8 million years ago.</title>
        <authorList>
            <person name="Catania T."/>
        </authorList>
    </citation>
    <scope>NUCLEOTIDE SEQUENCE</scope>
    <source>
        <strain evidence="1">S-188037</strain>
    </source>
</reference>
<evidence type="ECO:0000313" key="2">
    <source>
        <dbReference type="Proteomes" id="UP001202328"/>
    </source>
</evidence>
<sequence length="260" mass="30227">MVFPCYHSALQFPHKMVAQAESLQRLTQLYLDLCGNFLGREKVEVDAHGDIHSLSKHEWIERARKIWDLHDDDAIRSRVQFEEMYLSIRIHGSVGEGYGAILRDFQKMPIVASCKSLSHEDSVSKFYTWLSGVALGAKIAAKYHVLRFHLYVPSEHLYIFIRSIWDPYYRGSEPMRYLGSKTHLEQLCFPEDGDIEKIYRLTSDVISHLKQLSVRGVKSFAVQPVSIQDNKVAEFLSKLSMPIPDLSTLRKRWFYLFRTL</sequence>
<dbReference type="Proteomes" id="UP001202328">
    <property type="component" value="Unassembled WGS sequence"/>
</dbReference>
<proteinExistence type="predicted"/>
<dbReference type="EMBL" id="JAJJMB010008071">
    <property type="protein sequence ID" value="KAI3926177.1"/>
    <property type="molecule type" value="Genomic_DNA"/>
</dbReference>
<gene>
    <name evidence="1" type="ORF">MKW98_028313</name>
</gene>
<accession>A0AAD4SW12</accession>
<protein>
    <submittedName>
        <fullName evidence="1">Uncharacterized protein</fullName>
    </submittedName>
</protein>
<dbReference type="AlphaFoldDB" id="A0AAD4SW12"/>
<organism evidence="1 2">
    <name type="scientific">Papaver atlanticum</name>
    <dbReference type="NCBI Taxonomy" id="357466"/>
    <lineage>
        <taxon>Eukaryota</taxon>
        <taxon>Viridiplantae</taxon>
        <taxon>Streptophyta</taxon>
        <taxon>Embryophyta</taxon>
        <taxon>Tracheophyta</taxon>
        <taxon>Spermatophyta</taxon>
        <taxon>Magnoliopsida</taxon>
        <taxon>Ranunculales</taxon>
        <taxon>Papaveraceae</taxon>
        <taxon>Papaveroideae</taxon>
        <taxon>Papaver</taxon>
    </lineage>
</organism>
<keyword evidence="2" id="KW-1185">Reference proteome</keyword>
<evidence type="ECO:0000313" key="1">
    <source>
        <dbReference type="EMBL" id="KAI3926177.1"/>
    </source>
</evidence>
<comment type="caution">
    <text evidence="1">The sequence shown here is derived from an EMBL/GenBank/DDBJ whole genome shotgun (WGS) entry which is preliminary data.</text>
</comment>